<evidence type="ECO:0000259" key="3">
    <source>
        <dbReference type="Pfam" id="PF02826"/>
    </source>
</evidence>
<reference evidence="4 5" key="1">
    <citation type="submission" date="2018-04" db="EMBL/GenBank/DDBJ databases">
        <title>Genomic Encyclopedia of Archaeal and Bacterial Type Strains, Phase II (KMG-II): from individual species to whole genera.</title>
        <authorList>
            <person name="Goeker M."/>
        </authorList>
    </citation>
    <scope>NUCLEOTIDE SEQUENCE [LARGE SCALE GENOMIC DNA]</scope>
    <source>
        <strain evidence="4 5">DSM 23382</strain>
    </source>
</reference>
<dbReference type="Gene3D" id="3.40.50.720">
    <property type="entry name" value="NAD(P)-binding Rossmann-like Domain"/>
    <property type="match status" value="2"/>
</dbReference>
<protein>
    <submittedName>
        <fullName evidence="4">Glyoxylate/hydroxypyruvate reductase A</fullName>
    </submittedName>
</protein>
<keyword evidence="5" id="KW-1185">Reference proteome</keyword>
<proteinExistence type="predicted"/>
<evidence type="ECO:0000256" key="2">
    <source>
        <dbReference type="ARBA" id="ARBA00023027"/>
    </source>
</evidence>
<feature type="domain" description="D-isomer specific 2-hydroxyacid dehydrogenase NAD-binding" evidence="3">
    <location>
        <begin position="86"/>
        <end position="258"/>
    </location>
</feature>
<dbReference type="SUPFAM" id="SSF51735">
    <property type="entry name" value="NAD(P)-binding Rossmann-fold domains"/>
    <property type="match status" value="1"/>
</dbReference>
<evidence type="ECO:0000256" key="1">
    <source>
        <dbReference type="ARBA" id="ARBA00023002"/>
    </source>
</evidence>
<dbReference type="CDD" id="cd12164">
    <property type="entry name" value="GDH_like_2"/>
    <property type="match status" value="1"/>
</dbReference>
<dbReference type="SUPFAM" id="SSF52283">
    <property type="entry name" value="Formate/glycerate dehydrogenase catalytic domain-like"/>
    <property type="match status" value="1"/>
</dbReference>
<accession>A0A2T5V5F1</accession>
<name>A0A2T5V5F1_9HYPH</name>
<sequence length="293" mass="32224">MRAPLQRELPDAEIRKWPDEDVSDADFAVCWRPPHGVMAGMPKLRLVHCIAAGVDNILADPDLPDLPLCRVVDENHARGMAEYVLWSVLHFHRRLDSALRRQAEGVWAPSRQRAAGDVTVGIMGWGNIGRSVGCTLNAFGYKVRGWARTPREEEGIELFTGAKEREDFLRGTEILICLLPLTEETRGILDADLFAGLPKGAAVVNIGRGEQLNEPDLLAALDAGHLRGAVLDVFEQEPLPPENPLWAHPRVIVTPHIASTADPRTIAAQIGANIRHALAGEALVNEVDRHRGY</sequence>
<dbReference type="Pfam" id="PF02826">
    <property type="entry name" value="2-Hacid_dh_C"/>
    <property type="match status" value="1"/>
</dbReference>
<gene>
    <name evidence="4" type="ORF">C8N35_10826</name>
</gene>
<dbReference type="Proteomes" id="UP000244081">
    <property type="component" value="Unassembled WGS sequence"/>
</dbReference>
<keyword evidence="1" id="KW-0560">Oxidoreductase</keyword>
<keyword evidence="4" id="KW-0670">Pyruvate</keyword>
<evidence type="ECO:0000313" key="4">
    <source>
        <dbReference type="EMBL" id="PTW58991.1"/>
    </source>
</evidence>
<dbReference type="AlphaFoldDB" id="A0A2T5V5F1"/>
<evidence type="ECO:0000313" key="5">
    <source>
        <dbReference type="Proteomes" id="UP000244081"/>
    </source>
</evidence>
<comment type="caution">
    <text evidence="4">The sequence shown here is derived from an EMBL/GenBank/DDBJ whole genome shotgun (WGS) entry which is preliminary data.</text>
</comment>
<dbReference type="PANTHER" id="PTHR43333">
    <property type="entry name" value="2-HACID_DH_C DOMAIN-CONTAINING PROTEIN"/>
    <property type="match status" value="1"/>
</dbReference>
<dbReference type="GO" id="GO:0051287">
    <property type="term" value="F:NAD binding"/>
    <property type="evidence" value="ECO:0007669"/>
    <property type="project" value="InterPro"/>
</dbReference>
<dbReference type="InterPro" id="IPR006140">
    <property type="entry name" value="D-isomer_DH_NAD-bd"/>
</dbReference>
<dbReference type="InterPro" id="IPR036291">
    <property type="entry name" value="NAD(P)-bd_dom_sf"/>
</dbReference>
<dbReference type="PANTHER" id="PTHR43333:SF1">
    <property type="entry name" value="D-ISOMER SPECIFIC 2-HYDROXYACID DEHYDROGENASE NAD-BINDING DOMAIN-CONTAINING PROTEIN"/>
    <property type="match status" value="1"/>
</dbReference>
<dbReference type="EMBL" id="QAYG01000008">
    <property type="protein sequence ID" value="PTW58991.1"/>
    <property type="molecule type" value="Genomic_DNA"/>
</dbReference>
<dbReference type="GO" id="GO:0016491">
    <property type="term" value="F:oxidoreductase activity"/>
    <property type="evidence" value="ECO:0007669"/>
    <property type="project" value="UniProtKB-KW"/>
</dbReference>
<keyword evidence="2" id="KW-0520">NAD</keyword>
<organism evidence="4 5">
    <name type="scientific">Breoghania corrubedonensis</name>
    <dbReference type="NCBI Taxonomy" id="665038"/>
    <lineage>
        <taxon>Bacteria</taxon>
        <taxon>Pseudomonadati</taxon>
        <taxon>Pseudomonadota</taxon>
        <taxon>Alphaproteobacteria</taxon>
        <taxon>Hyphomicrobiales</taxon>
        <taxon>Stappiaceae</taxon>
        <taxon>Breoghania</taxon>
    </lineage>
</organism>